<keyword evidence="3" id="KW-0067">ATP-binding</keyword>
<dbReference type="PANTHER" id="PTHR14187:SF5">
    <property type="entry name" value="HEAT SHOCK 70 KDA PROTEIN 12A"/>
    <property type="match status" value="1"/>
</dbReference>
<accession>A0A9D4JND8</accession>
<sequence length="587" mass="65612">MKKVASSAKKFAETMVLVVASLDFGTTYSGWAYSFTHEFQQDPTQIKSKHWNADQFMSNKAPTCVLIRSDGKTVDAFGYEAEDKYAKLSQKNEHKDWYYFKHFKMKLFESEGLKTNDMLEDATGKPLSALTVFSLTIKYLHDDLYKTLENGTGGSIFKADINWVLTVPAIWSDMAKQFMRRAAREAGIETGHLTIALEPEVASIFCRHSKMMRTATSSSVDISMFPSGTRYLVCDAGGGTVDITVHEITSDMRLKEIEKASGGAWGGTQVNLEFERLIDTIAGCSVVNALKEEFMDDYLDLMATFELKKREFKDSSEVLLRYPSSLKKLVKKLTDSSLEEQIEKSIYKGKISRNRDKLSIEYNVMASLFESTINNIIEHLSTLICNHADRQIGHIVMVGGFSESPLLQRRIKEAFRGQHIIIPAEASLAVLKGAVIFGHNKQSIVSRIARFTYGISSGIPFNEYIHPVNRLYIEKDNTKLCVGVFSKLVTVGQSIPVEDAAGSNNYGPLDDRTYATPIIYATKEKKPMFTDDPGCFRVGEMYVNFEDRNGKVGSATISMYFGGTEITVKAVLLSTGEETSVTFDLPD</sequence>
<reference evidence="4" key="2">
    <citation type="submission" date="2020-11" db="EMBL/GenBank/DDBJ databases">
        <authorList>
            <person name="McCartney M.A."/>
            <person name="Auch B."/>
            <person name="Kono T."/>
            <person name="Mallez S."/>
            <person name="Becker A."/>
            <person name="Gohl D.M."/>
            <person name="Silverstein K.A.T."/>
            <person name="Koren S."/>
            <person name="Bechman K.B."/>
            <person name="Herman A."/>
            <person name="Abrahante J.E."/>
            <person name="Garbe J."/>
        </authorList>
    </citation>
    <scope>NUCLEOTIDE SEQUENCE</scope>
    <source>
        <strain evidence="4">Duluth1</strain>
        <tissue evidence="4">Whole animal</tissue>
    </source>
</reference>
<dbReference type="InterPro" id="IPR013126">
    <property type="entry name" value="Hsp_70_fam"/>
</dbReference>
<evidence type="ECO:0008006" key="6">
    <source>
        <dbReference type="Google" id="ProtNLM"/>
    </source>
</evidence>
<dbReference type="Gene3D" id="3.30.420.40">
    <property type="match status" value="2"/>
</dbReference>
<dbReference type="Proteomes" id="UP000828390">
    <property type="component" value="Unassembled WGS sequence"/>
</dbReference>
<dbReference type="GO" id="GO:0005524">
    <property type="term" value="F:ATP binding"/>
    <property type="evidence" value="ECO:0007669"/>
    <property type="project" value="UniProtKB-KW"/>
</dbReference>
<dbReference type="SUPFAM" id="SSF53067">
    <property type="entry name" value="Actin-like ATPase domain"/>
    <property type="match status" value="2"/>
</dbReference>
<evidence type="ECO:0000256" key="3">
    <source>
        <dbReference type="ARBA" id="ARBA00022840"/>
    </source>
</evidence>
<name>A0A9D4JND8_DREPO</name>
<comment type="similarity">
    <text evidence="1">Belongs to the heat shock protein 70 family.</text>
</comment>
<evidence type="ECO:0000256" key="2">
    <source>
        <dbReference type="ARBA" id="ARBA00022741"/>
    </source>
</evidence>
<dbReference type="AlphaFoldDB" id="A0A9D4JND8"/>
<keyword evidence="5" id="KW-1185">Reference proteome</keyword>
<dbReference type="Pfam" id="PF00012">
    <property type="entry name" value="HSP70"/>
    <property type="match status" value="1"/>
</dbReference>
<dbReference type="CDD" id="cd10229">
    <property type="entry name" value="ASKHA_NBD_HSP70_HSPA12"/>
    <property type="match status" value="1"/>
</dbReference>
<organism evidence="4 5">
    <name type="scientific">Dreissena polymorpha</name>
    <name type="common">Zebra mussel</name>
    <name type="synonym">Mytilus polymorpha</name>
    <dbReference type="NCBI Taxonomy" id="45954"/>
    <lineage>
        <taxon>Eukaryota</taxon>
        <taxon>Metazoa</taxon>
        <taxon>Spiralia</taxon>
        <taxon>Lophotrochozoa</taxon>
        <taxon>Mollusca</taxon>
        <taxon>Bivalvia</taxon>
        <taxon>Autobranchia</taxon>
        <taxon>Heteroconchia</taxon>
        <taxon>Euheterodonta</taxon>
        <taxon>Imparidentia</taxon>
        <taxon>Neoheterodontei</taxon>
        <taxon>Myida</taxon>
        <taxon>Dreissenoidea</taxon>
        <taxon>Dreissenidae</taxon>
        <taxon>Dreissena</taxon>
    </lineage>
</organism>
<evidence type="ECO:0000313" key="4">
    <source>
        <dbReference type="EMBL" id="KAH3818540.1"/>
    </source>
</evidence>
<comment type="caution">
    <text evidence="4">The sequence shown here is derived from an EMBL/GenBank/DDBJ whole genome shotgun (WGS) entry which is preliminary data.</text>
</comment>
<gene>
    <name evidence="4" type="ORF">DPMN_120261</name>
</gene>
<proteinExistence type="inferred from homology"/>
<dbReference type="InterPro" id="IPR043129">
    <property type="entry name" value="ATPase_NBD"/>
</dbReference>
<dbReference type="PANTHER" id="PTHR14187">
    <property type="entry name" value="ALPHA KINASE/ELONGATION FACTOR 2 KINASE"/>
    <property type="match status" value="1"/>
</dbReference>
<keyword evidence="2" id="KW-0547">Nucleotide-binding</keyword>
<dbReference type="GO" id="GO:0140662">
    <property type="term" value="F:ATP-dependent protein folding chaperone"/>
    <property type="evidence" value="ECO:0007669"/>
    <property type="project" value="InterPro"/>
</dbReference>
<dbReference type="OrthoDB" id="2963168at2759"/>
<reference evidence="4" key="1">
    <citation type="journal article" date="2019" name="bioRxiv">
        <title>The Genome of the Zebra Mussel, Dreissena polymorpha: A Resource for Invasive Species Research.</title>
        <authorList>
            <person name="McCartney M.A."/>
            <person name="Auch B."/>
            <person name="Kono T."/>
            <person name="Mallez S."/>
            <person name="Zhang Y."/>
            <person name="Obille A."/>
            <person name="Becker A."/>
            <person name="Abrahante J.E."/>
            <person name="Garbe J."/>
            <person name="Badalamenti J.P."/>
            <person name="Herman A."/>
            <person name="Mangelson H."/>
            <person name="Liachko I."/>
            <person name="Sullivan S."/>
            <person name="Sone E.D."/>
            <person name="Koren S."/>
            <person name="Silverstein K.A.T."/>
            <person name="Beckman K.B."/>
            <person name="Gohl D.M."/>
        </authorList>
    </citation>
    <scope>NUCLEOTIDE SEQUENCE</scope>
    <source>
        <strain evidence="4">Duluth1</strain>
        <tissue evidence="4">Whole animal</tissue>
    </source>
</reference>
<evidence type="ECO:0000313" key="5">
    <source>
        <dbReference type="Proteomes" id="UP000828390"/>
    </source>
</evidence>
<dbReference type="EMBL" id="JAIWYP010000005">
    <property type="protein sequence ID" value="KAH3818540.1"/>
    <property type="molecule type" value="Genomic_DNA"/>
</dbReference>
<protein>
    <recommendedName>
        <fullName evidence="6">Heat shock 70 kDa protein 12A</fullName>
    </recommendedName>
</protein>
<evidence type="ECO:0000256" key="1">
    <source>
        <dbReference type="ARBA" id="ARBA00007381"/>
    </source>
</evidence>